<name>A0A919L9V8_9ACTN</name>
<dbReference type="AlphaFoldDB" id="A0A919L9V8"/>
<protein>
    <submittedName>
        <fullName evidence="1">Uncharacterized protein</fullName>
    </submittedName>
</protein>
<accession>A0A919L9V8</accession>
<reference evidence="1" key="2">
    <citation type="submission" date="2020-09" db="EMBL/GenBank/DDBJ databases">
        <authorList>
            <person name="Sun Q."/>
            <person name="Ohkuma M."/>
        </authorList>
    </citation>
    <scope>NUCLEOTIDE SEQUENCE</scope>
    <source>
        <strain evidence="1">JCM 5069</strain>
    </source>
</reference>
<dbReference type="Proteomes" id="UP000603708">
    <property type="component" value="Unassembled WGS sequence"/>
</dbReference>
<organism evidence="1 2">
    <name type="scientific">Streptomyces sulfonofaciens</name>
    <dbReference type="NCBI Taxonomy" id="68272"/>
    <lineage>
        <taxon>Bacteria</taxon>
        <taxon>Bacillati</taxon>
        <taxon>Actinomycetota</taxon>
        <taxon>Actinomycetes</taxon>
        <taxon>Kitasatosporales</taxon>
        <taxon>Streptomycetaceae</taxon>
        <taxon>Streptomyces</taxon>
    </lineage>
</organism>
<comment type="caution">
    <text evidence="1">The sequence shown here is derived from an EMBL/GenBank/DDBJ whole genome shotgun (WGS) entry which is preliminary data.</text>
</comment>
<evidence type="ECO:0000313" key="1">
    <source>
        <dbReference type="EMBL" id="GHH89082.1"/>
    </source>
</evidence>
<gene>
    <name evidence="1" type="ORF">GCM10018793_70930</name>
</gene>
<keyword evidence="2" id="KW-1185">Reference proteome</keyword>
<evidence type="ECO:0000313" key="2">
    <source>
        <dbReference type="Proteomes" id="UP000603708"/>
    </source>
</evidence>
<sequence length="105" mass="11302">MTLRKGPGWACPSESCANFVVVLNTRTETPLIVADCIRNPSCRAVLRIDDASDRFIGTARAPIPGVFTGQGHSAHARPVRFNYMNAAHGLIPPGKLRLHAPGVNE</sequence>
<reference evidence="1" key="1">
    <citation type="journal article" date="2014" name="Int. J. Syst. Evol. Microbiol.">
        <title>Complete genome sequence of Corynebacterium casei LMG S-19264T (=DSM 44701T), isolated from a smear-ripened cheese.</title>
        <authorList>
            <consortium name="US DOE Joint Genome Institute (JGI-PGF)"/>
            <person name="Walter F."/>
            <person name="Albersmeier A."/>
            <person name="Kalinowski J."/>
            <person name="Ruckert C."/>
        </authorList>
    </citation>
    <scope>NUCLEOTIDE SEQUENCE</scope>
    <source>
        <strain evidence="1">JCM 5069</strain>
    </source>
</reference>
<dbReference type="EMBL" id="BNCD01000054">
    <property type="protein sequence ID" value="GHH89082.1"/>
    <property type="molecule type" value="Genomic_DNA"/>
</dbReference>
<proteinExistence type="predicted"/>